<dbReference type="PROSITE" id="PS50977">
    <property type="entry name" value="HTH_TETR_2"/>
    <property type="match status" value="1"/>
</dbReference>
<comment type="caution">
    <text evidence="6">The sequence shown here is derived from an EMBL/GenBank/DDBJ whole genome shotgun (WGS) entry which is preliminary data.</text>
</comment>
<dbReference type="InterPro" id="IPR049445">
    <property type="entry name" value="TetR_SbtR-like_C"/>
</dbReference>
<dbReference type="AlphaFoldDB" id="A0A9W6R0U2"/>
<reference evidence="6" key="1">
    <citation type="submission" date="2023-03" db="EMBL/GenBank/DDBJ databases">
        <title>Amycolatopsis taiwanensis NBRC 103393.</title>
        <authorList>
            <person name="Ichikawa N."/>
            <person name="Sato H."/>
            <person name="Tonouchi N."/>
        </authorList>
    </citation>
    <scope>NUCLEOTIDE SEQUENCE</scope>
    <source>
        <strain evidence="6">NBRC 103393</strain>
    </source>
</reference>
<keyword evidence="7" id="KW-1185">Reference proteome</keyword>
<dbReference type="InterPro" id="IPR001647">
    <property type="entry name" value="HTH_TetR"/>
</dbReference>
<evidence type="ECO:0000256" key="4">
    <source>
        <dbReference type="PROSITE-ProRule" id="PRU00335"/>
    </source>
</evidence>
<dbReference type="GO" id="GO:0003700">
    <property type="term" value="F:DNA-binding transcription factor activity"/>
    <property type="evidence" value="ECO:0007669"/>
    <property type="project" value="TreeGrafter"/>
</dbReference>
<keyword evidence="1" id="KW-0805">Transcription regulation</keyword>
<protein>
    <submittedName>
        <fullName evidence="6">TetR family transcriptional regulator</fullName>
    </submittedName>
</protein>
<name>A0A9W6R0U2_9PSEU</name>
<dbReference type="Proteomes" id="UP001165136">
    <property type="component" value="Unassembled WGS sequence"/>
</dbReference>
<dbReference type="Gene3D" id="1.10.357.10">
    <property type="entry name" value="Tetracycline Repressor, domain 2"/>
    <property type="match status" value="1"/>
</dbReference>
<dbReference type="PANTHER" id="PTHR30055:SF234">
    <property type="entry name" value="HTH-TYPE TRANSCRIPTIONAL REGULATOR BETI"/>
    <property type="match status" value="1"/>
</dbReference>
<evidence type="ECO:0000256" key="1">
    <source>
        <dbReference type="ARBA" id="ARBA00023015"/>
    </source>
</evidence>
<evidence type="ECO:0000313" key="6">
    <source>
        <dbReference type="EMBL" id="GLY66556.1"/>
    </source>
</evidence>
<accession>A0A9W6R0U2</accession>
<dbReference type="SUPFAM" id="SSF46689">
    <property type="entry name" value="Homeodomain-like"/>
    <property type="match status" value="1"/>
</dbReference>
<dbReference type="InterPro" id="IPR009057">
    <property type="entry name" value="Homeodomain-like_sf"/>
</dbReference>
<dbReference type="InterPro" id="IPR036271">
    <property type="entry name" value="Tet_transcr_reg_TetR-rel_C_sf"/>
</dbReference>
<dbReference type="Pfam" id="PF00440">
    <property type="entry name" value="TetR_N"/>
    <property type="match status" value="1"/>
</dbReference>
<sequence length="153" mass="16648">MDEIATQAGVAVGTLYRHFPTKQDLIEAIAEDLGATIAETLDAAVAGIIDGHRTAADEIMDLMRRVVVEMGDERLLRAALSDLAPQVFQAIQAHARESVERMITMAHQAGTLRPDITVDDVILLLTTSPGEQTPKPARLRWLELVRNALTAAK</sequence>
<evidence type="ECO:0000313" key="7">
    <source>
        <dbReference type="Proteomes" id="UP001165136"/>
    </source>
</evidence>
<keyword evidence="2 4" id="KW-0238">DNA-binding</keyword>
<evidence type="ECO:0000256" key="3">
    <source>
        <dbReference type="ARBA" id="ARBA00023163"/>
    </source>
</evidence>
<comment type="caution">
    <text evidence="4">Lacks conserved residue(s) required for the propagation of feature annotation.</text>
</comment>
<evidence type="ECO:0000256" key="2">
    <source>
        <dbReference type="ARBA" id="ARBA00023125"/>
    </source>
</evidence>
<dbReference type="PANTHER" id="PTHR30055">
    <property type="entry name" value="HTH-TYPE TRANSCRIPTIONAL REGULATOR RUTR"/>
    <property type="match status" value="1"/>
</dbReference>
<dbReference type="GO" id="GO:0000976">
    <property type="term" value="F:transcription cis-regulatory region binding"/>
    <property type="evidence" value="ECO:0007669"/>
    <property type="project" value="TreeGrafter"/>
</dbReference>
<feature type="domain" description="HTH tetR-type" evidence="5">
    <location>
        <begin position="1"/>
        <end position="37"/>
    </location>
</feature>
<evidence type="ECO:0000259" key="5">
    <source>
        <dbReference type="PROSITE" id="PS50977"/>
    </source>
</evidence>
<dbReference type="Pfam" id="PF21597">
    <property type="entry name" value="TetR_C_43"/>
    <property type="match status" value="1"/>
</dbReference>
<keyword evidence="3" id="KW-0804">Transcription</keyword>
<organism evidence="6 7">
    <name type="scientific">Amycolatopsis taiwanensis</name>
    <dbReference type="NCBI Taxonomy" id="342230"/>
    <lineage>
        <taxon>Bacteria</taxon>
        <taxon>Bacillati</taxon>
        <taxon>Actinomycetota</taxon>
        <taxon>Actinomycetes</taxon>
        <taxon>Pseudonocardiales</taxon>
        <taxon>Pseudonocardiaceae</taxon>
        <taxon>Amycolatopsis</taxon>
    </lineage>
</organism>
<gene>
    <name evidence="6" type="ORF">Atai01_31750</name>
</gene>
<dbReference type="EMBL" id="BSTI01000006">
    <property type="protein sequence ID" value="GLY66556.1"/>
    <property type="molecule type" value="Genomic_DNA"/>
</dbReference>
<dbReference type="SUPFAM" id="SSF48498">
    <property type="entry name" value="Tetracyclin repressor-like, C-terminal domain"/>
    <property type="match status" value="1"/>
</dbReference>
<proteinExistence type="predicted"/>
<dbReference type="InterPro" id="IPR050109">
    <property type="entry name" value="HTH-type_TetR-like_transc_reg"/>
</dbReference>